<comment type="caution">
    <text evidence="1">The sequence shown here is derived from an EMBL/GenBank/DDBJ whole genome shotgun (WGS) entry which is preliminary data.</text>
</comment>
<keyword evidence="2" id="KW-1185">Reference proteome</keyword>
<name>A0A1B8YJ36_9GAMM</name>
<dbReference type="RefSeq" id="WP_065389995.1">
    <property type="nucleotide sequence ID" value="NZ_CAWMQN010000044.1"/>
</dbReference>
<dbReference type="PATRIC" id="fig|29488.15.peg.1921"/>
<organism evidence="1 2">
    <name type="scientific">Photorhabdus namnaonensis</name>
    <dbReference type="NCBI Taxonomy" id="1851568"/>
    <lineage>
        <taxon>Bacteria</taxon>
        <taxon>Pseudomonadati</taxon>
        <taxon>Pseudomonadota</taxon>
        <taxon>Gammaproteobacteria</taxon>
        <taxon>Enterobacterales</taxon>
        <taxon>Morganellaceae</taxon>
        <taxon>Photorhabdus</taxon>
    </lineage>
</organism>
<accession>A0A1B8YJ36</accession>
<sequence length="132" mass="15238">MIEYDIKASLEEITQLPAYPLLLPDNIQEGVTYQRISDPKFDTGLAITSLVNARFQISIYLIDDYARLLELDKSVKNAWENITHGYIGQYPVQAVTRGIVHQDKTDLTKGRVQYRMTRDFIICYSENLYDEG</sequence>
<dbReference type="EMBL" id="LOIC01000044">
    <property type="protein sequence ID" value="OCA55140.1"/>
    <property type="molecule type" value="Genomic_DNA"/>
</dbReference>
<protein>
    <submittedName>
        <fullName evidence="1">Uncharacterized protein</fullName>
    </submittedName>
</protein>
<evidence type="ECO:0000313" key="2">
    <source>
        <dbReference type="Proteomes" id="UP000092665"/>
    </source>
</evidence>
<proteinExistence type="predicted"/>
<dbReference type="Proteomes" id="UP000092665">
    <property type="component" value="Unassembled WGS sequence"/>
</dbReference>
<reference evidence="2" key="1">
    <citation type="submission" date="2015-11" db="EMBL/GenBank/DDBJ databases">
        <authorList>
            <person name="Tobias N.J."/>
            <person name="Mishra B."/>
            <person name="Gupta D.K."/>
            <person name="Thines M."/>
            <person name="Stinear T.P."/>
            <person name="Bode H.B."/>
        </authorList>
    </citation>
    <scope>NUCLEOTIDE SEQUENCE [LARGE SCALE GENOMIC DNA]</scope>
    <source>
        <strain evidence="2">PB45.5</strain>
    </source>
</reference>
<evidence type="ECO:0000313" key="1">
    <source>
        <dbReference type="EMBL" id="OCA55140.1"/>
    </source>
</evidence>
<dbReference type="AlphaFoldDB" id="A0A1B8YJ36"/>
<gene>
    <name evidence="1" type="ORF">Phpb_01758</name>
</gene>